<dbReference type="Proteomes" id="UP000075902">
    <property type="component" value="Unassembled WGS sequence"/>
</dbReference>
<name>A0A182U2T7_9DIPT</name>
<sequence>QSQQAEVFDQQTTNRTNEIFAKHPNGTRAVVNEMGMTRLSIHEPLRPWLTVLAVVEVLPHQDVQVGAAEVQDLLERLAEVAVQRRVDDGIEQRVGIPEPQKERRQCRVVIVHERPYQRQYEEG</sequence>
<reference evidence="2" key="1">
    <citation type="submission" date="2014-01" db="EMBL/GenBank/DDBJ databases">
        <title>The Genome Sequence of Anopheles melas CM1001059_A (V2).</title>
        <authorList>
            <consortium name="The Broad Institute Genomics Platform"/>
            <person name="Neafsey D.E."/>
            <person name="Besansky N."/>
            <person name="Howell P."/>
            <person name="Walton C."/>
            <person name="Young S.K."/>
            <person name="Zeng Q."/>
            <person name="Gargeya S."/>
            <person name="Fitzgerald M."/>
            <person name="Haas B."/>
            <person name="Abouelleil A."/>
            <person name="Allen A.W."/>
            <person name="Alvarado L."/>
            <person name="Arachchi H.M."/>
            <person name="Berlin A.M."/>
            <person name="Chapman S.B."/>
            <person name="Gainer-Dewar J."/>
            <person name="Goldberg J."/>
            <person name="Griggs A."/>
            <person name="Gujja S."/>
            <person name="Hansen M."/>
            <person name="Howarth C."/>
            <person name="Imamovic A."/>
            <person name="Ireland A."/>
            <person name="Larimer J."/>
            <person name="McCowan C."/>
            <person name="Murphy C."/>
            <person name="Pearson M."/>
            <person name="Poon T.W."/>
            <person name="Priest M."/>
            <person name="Roberts A."/>
            <person name="Saif S."/>
            <person name="Shea T."/>
            <person name="Sisk P."/>
            <person name="Sykes S."/>
            <person name="Wortman J."/>
            <person name="Nusbaum C."/>
            <person name="Birren B."/>
        </authorList>
    </citation>
    <scope>NUCLEOTIDE SEQUENCE [LARGE SCALE GENOMIC DNA]</scope>
    <source>
        <strain evidence="2">CM1001059</strain>
    </source>
</reference>
<organism evidence="1 2">
    <name type="scientific">Anopheles melas</name>
    <dbReference type="NCBI Taxonomy" id="34690"/>
    <lineage>
        <taxon>Eukaryota</taxon>
        <taxon>Metazoa</taxon>
        <taxon>Ecdysozoa</taxon>
        <taxon>Arthropoda</taxon>
        <taxon>Hexapoda</taxon>
        <taxon>Insecta</taxon>
        <taxon>Pterygota</taxon>
        <taxon>Neoptera</taxon>
        <taxon>Endopterygota</taxon>
        <taxon>Diptera</taxon>
        <taxon>Nematocera</taxon>
        <taxon>Culicoidea</taxon>
        <taxon>Culicidae</taxon>
        <taxon>Anophelinae</taxon>
        <taxon>Anopheles</taxon>
    </lineage>
</organism>
<keyword evidence="2" id="KW-1185">Reference proteome</keyword>
<accession>A0A182U2T7</accession>
<evidence type="ECO:0000313" key="1">
    <source>
        <dbReference type="EnsemblMetazoa" id="AMEC012874-PA"/>
    </source>
</evidence>
<reference evidence="1" key="2">
    <citation type="submission" date="2020-05" db="UniProtKB">
        <authorList>
            <consortium name="EnsemblMetazoa"/>
        </authorList>
    </citation>
    <scope>IDENTIFICATION</scope>
    <source>
        <strain evidence="1">CM1001059</strain>
    </source>
</reference>
<dbReference type="AlphaFoldDB" id="A0A182U2T7"/>
<evidence type="ECO:0000313" key="2">
    <source>
        <dbReference type="Proteomes" id="UP000075902"/>
    </source>
</evidence>
<protein>
    <submittedName>
        <fullName evidence="1">Uncharacterized protein</fullName>
    </submittedName>
</protein>
<proteinExistence type="predicted"/>
<dbReference type="VEuPathDB" id="VectorBase:AMEC012874"/>
<dbReference type="EnsemblMetazoa" id="AMEC012874-RA">
    <property type="protein sequence ID" value="AMEC012874-PA"/>
    <property type="gene ID" value="AMEC012874"/>
</dbReference>